<keyword evidence="2" id="KW-0479">Metal-binding</keyword>
<feature type="compositionally biased region" description="Low complexity" evidence="5">
    <location>
        <begin position="145"/>
        <end position="163"/>
    </location>
</feature>
<evidence type="ECO:0000313" key="8">
    <source>
        <dbReference type="Proteomes" id="UP000034665"/>
    </source>
</evidence>
<reference evidence="7 8" key="1">
    <citation type="journal article" date="2015" name="Nature">
        <title>rRNA introns, odd ribosomes, and small enigmatic genomes across a large radiation of phyla.</title>
        <authorList>
            <person name="Brown C.T."/>
            <person name="Hug L.A."/>
            <person name="Thomas B.C."/>
            <person name="Sharon I."/>
            <person name="Castelle C.J."/>
            <person name="Singh A."/>
            <person name="Wilkins M.J."/>
            <person name="Williams K.H."/>
            <person name="Banfield J.F."/>
        </authorList>
    </citation>
    <scope>NUCLEOTIDE SEQUENCE [LARGE SCALE GENOMIC DNA]</scope>
</reference>
<feature type="domain" description="Cytochrome b5 heme-binding" evidence="6">
    <location>
        <begin position="164"/>
        <end position="240"/>
    </location>
</feature>
<dbReference type="GO" id="GO:0046872">
    <property type="term" value="F:metal ion binding"/>
    <property type="evidence" value="ECO:0007669"/>
    <property type="project" value="UniProtKB-KW"/>
</dbReference>
<keyword evidence="1" id="KW-0349">Heme</keyword>
<dbReference type="InterPro" id="IPR050668">
    <property type="entry name" value="Cytochrome_b5"/>
</dbReference>
<protein>
    <recommendedName>
        <fullName evidence="6">Cytochrome b5 heme-binding domain-containing protein</fullName>
    </recommendedName>
</protein>
<sequence length="272" mass="29118">MKKLTLISLFIFWAFVTSLFTAGFALQEKTNNPTPQNNPAQLIAQGAILTKEELAKHASASSCWLLIDKKIYDVTSYLNQHPGDADTILPTCGTDATRAYSTKGRTTSPSPHSQNAHELLKAYYIGDLGQEAIAVTPTASPTTKPQSNTPATQPTAPSTQPNTSVALSIQEIAKHNTAQDCWMIVNNNVYNVTSYIPRHPGGASKILTYCGKDGGAVFEGLPHSTNAHQLLASFFVGAVGQVVNTQTVQQTTSPTVPVGTSNNRGDDDEDDD</sequence>
<evidence type="ECO:0000256" key="3">
    <source>
        <dbReference type="ARBA" id="ARBA00023004"/>
    </source>
</evidence>
<organism evidence="7 8">
    <name type="scientific">Candidatus Wolfebacteria bacterium GW2011_GWC2_39_22</name>
    <dbReference type="NCBI Taxonomy" id="1619013"/>
    <lineage>
        <taxon>Bacteria</taxon>
        <taxon>Candidatus Wolfeibacteriota</taxon>
    </lineage>
</organism>
<name>A0A0G0NJA7_9BACT</name>
<dbReference type="PROSITE" id="PS50255">
    <property type="entry name" value="CYTOCHROME_B5_2"/>
    <property type="match status" value="2"/>
</dbReference>
<dbReference type="InterPro" id="IPR018506">
    <property type="entry name" value="Cyt_B5_heme-BS"/>
</dbReference>
<dbReference type="PRINTS" id="PR00363">
    <property type="entry name" value="CYTOCHROMEB5"/>
</dbReference>
<dbReference type="EMBL" id="LBWR01000001">
    <property type="protein sequence ID" value="KKR12926.1"/>
    <property type="molecule type" value="Genomic_DNA"/>
</dbReference>
<dbReference type="STRING" id="1619013.UT41_C0001G0470"/>
<dbReference type="GO" id="GO:0016020">
    <property type="term" value="C:membrane"/>
    <property type="evidence" value="ECO:0007669"/>
    <property type="project" value="TreeGrafter"/>
</dbReference>
<evidence type="ECO:0000256" key="2">
    <source>
        <dbReference type="ARBA" id="ARBA00022723"/>
    </source>
</evidence>
<dbReference type="InterPro" id="IPR001199">
    <property type="entry name" value="Cyt_B5-like_heme/steroid-bd"/>
</dbReference>
<comment type="similarity">
    <text evidence="4">Belongs to the cytochrome b5 family.</text>
</comment>
<dbReference type="SUPFAM" id="SSF55856">
    <property type="entry name" value="Cytochrome b5-like heme/steroid binding domain"/>
    <property type="match status" value="2"/>
</dbReference>
<dbReference type="PANTHER" id="PTHR19359">
    <property type="entry name" value="CYTOCHROME B5"/>
    <property type="match status" value="1"/>
</dbReference>
<evidence type="ECO:0000259" key="6">
    <source>
        <dbReference type="PROSITE" id="PS50255"/>
    </source>
</evidence>
<accession>A0A0G0NJA7</accession>
<gene>
    <name evidence="7" type="ORF">UT41_C0001G0470</name>
</gene>
<dbReference type="Pfam" id="PF00173">
    <property type="entry name" value="Cyt-b5"/>
    <property type="match status" value="2"/>
</dbReference>
<evidence type="ECO:0000256" key="4">
    <source>
        <dbReference type="ARBA" id="ARBA00038168"/>
    </source>
</evidence>
<dbReference type="GO" id="GO:0020037">
    <property type="term" value="F:heme binding"/>
    <property type="evidence" value="ECO:0007669"/>
    <property type="project" value="InterPro"/>
</dbReference>
<dbReference type="Proteomes" id="UP000034665">
    <property type="component" value="Unassembled WGS sequence"/>
</dbReference>
<dbReference type="PROSITE" id="PS00191">
    <property type="entry name" value="CYTOCHROME_B5_1"/>
    <property type="match status" value="1"/>
</dbReference>
<comment type="caution">
    <text evidence="7">The sequence shown here is derived from an EMBL/GenBank/DDBJ whole genome shotgun (WGS) entry which is preliminary data.</text>
</comment>
<dbReference type="Gene3D" id="3.10.120.10">
    <property type="entry name" value="Cytochrome b5-like heme/steroid binding domain"/>
    <property type="match status" value="2"/>
</dbReference>
<keyword evidence="3" id="KW-0408">Iron</keyword>
<feature type="domain" description="Cytochrome b5 heme-binding" evidence="6">
    <location>
        <begin position="46"/>
        <end position="129"/>
    </location>
</feature>
<feature type="region of interest" description="Disordered" evidence="5">
    <location>
        <begin position="248"/>
        <end position="272"/>
    </location>
</feature>
<proteinExistence type="inferred from homology"/>
<dbReference type="SMART" id="SM01117">
    <property type="entry name" value="Cyt-b5"/>
    <property type="match status" value="2"/>
</dbReference>
<dbReference type="InterPro" id="IPR036400">
    <property type="entry name" value="Cyt_B5-like_heme/steroid_sf"/>
</dbReference>
<dbReference type="AlphaFoldDB" id="A0A0G0NJA7"/>
<feature type="region of interest" description="Disordered" evidence="5">
    <location>
        <begin position="138"/>
        <end position="163"/>
    </location>
</feature>
<feature type="compositionally biased region" description="Low complexity" evidence="5">
    <location>
        <begin position="248"/>
        <end position="262"/>
    </location>
</feature>
<evidence type="ECO:0000256" key="1">
    <source>
        <dbReference type="ARBA" id="ARBA00022617"/>
    </source>
</evidence>
<evidence type="ECO:0000313" key="7">
    <source>
        <dbReference type="EMBL" id="KKR12926.1"/>
    </source>
</evidence>
<evidence type="ECO:0000256" key="5">
    <source>
        <dbReference type="SAM" id="MobiDB-lite"/>
    </source>
</evidence>